<dbReference type="Proteomes" id="UP000008066">
    <property type="component" value="Unassembled WGS sequence"/>
</dbReference>
<feature type="region of interest" description="Disordered" evidence="1">
    <location>
        <begin position="1"/>
        <end position="216"/>
    </location>
</feature>
<dbReference type="OMA" id="THPRIVN"/>
<feature type="compositionally biased region" description="Polar residues" evidence="1">
    <location>
        <begin position="280"/>
        <end position="298"/>
    </location>
</feature>
<dbReference type="PANTHER" id="PTHR47349:SF1">
    <property type="entry name" value="AER328WP"/>
    <property type="match status" value="1"/>
</dbReference>
<feature type="domain" description="YMC020W-like alpha/beta hydrolase" evidence="2">
    <location>
        <begin position="456"/>
        <end position="814"/>
    </location>
</feature>
<keyword evidence="4" id="KW-1185">Reference proteome</keyword>
<evidence type="ECO:0000259" key="2">
    <source>
        <dbReference type="Pfam" id="PF26147"/>
    </source>
</evidence>
<dbReference type="OrthoDB" id="5598028at2759"/>
<protein>
    <recommendedName>
        <fullName evidence="2">YMC020W-like alpha/beta hydrolase domain-containing protein</fullName>
    </recommendedName>
</protein>
<gene>
    <name evidence="3" type="ORF">CTHT_0026790</name>
</gene>
<feature type="compositionally biased region" description="Polar residues" evidence="1">
    <location>
        <begin position="81"/>
        <end position="90"/>
    </location>
</feature>
<feature type="compositionally biased region" description="Basic and acidic residues" evidence="1">
    <location>
        <begin position="346"/>
        <end position="377"/>
    </location>
</feature>
<dbReference type="KEGG" id="cthr:CTHT_0026790"/>
<feature type="compositionally biased region" description="Polar residues" evidence="1">
    <location>
        <begin position="178"/>
        <end position="187"/>
    </location>
</feature>
<organism evidence="4">
    <name type="scientific">Chaetomium thermophilum (strain DSM 1495 / CBS 144.50 / IMI 039719)</name>
    <name type="common">Thermochaetoides thermophila</name>
    <dbReference type="NCBI Taxonomy" id="759272"/>
    <lineage>
        <taxon>Eukaryota</taxon>
        <taxon>Fungi</taxon>
        <taxon>Dikarya</taxon>
        <taxon>Ascomycota</taxon>
        <taxon>Pezizomycotina</taxon>
        <taxon>Sordariomycetes</taxon>
        <taxon>Sordariomycetidae</taxon>
        <taxon>Sordariales</taxon>
        <taxon>Chaetomiaceae</taxon>
        <taxon>Thermochaetoides</taxon>
    </lineage>
</organism>
<dbReference type="AlphaFoldDB" id="G0S6N0"/>
<dbReference type="InterPro" id="IPR058934">
    <property type="entry name" value="YMC020W-like"/>
</dbReference>
<dbReference type="PANTHER" id="PTHR47349">
    <property type="entry name" value="CHROMOSOME 8, WHOLE GENOME SHOTGUN SEQUENCE"/>
    <property type="match status" value="1"/>
</dbReference>
<accession>G0S6N0</accession>
<name>G0S6N0_CHATD</name>
<evidence type="ECO:0000313" key="4">
    <source>
        <dbReference type="Proteomes" id="UP000008066"/>
    </source>
</evidence>
<dbReference type="eggNOG" id="ENOG502QR2T">
    <property type="taxonomic scope" value="Eukaryota"/>
</dbReference>
<dbReference type="EMBL" id="GL988041">
    <property type="protein sequence ID" value="EGS20841.1"/>
    <property type="molecule type" value="Genomic_DNA"/>
</dbReference>
<feature type="compositionally biased region" description="Basic and acidic residues" evidence="1">
    <location>
        <begin position="268"/>
        <end position="279"/>
    </location>
</feature>
<feature type="compositionally biased region" description="Polar residues" evidence="1">
    <location>
        <begin position="195"/>
        <end position="212"/>
    </location>
</feature>
<dbReference type="Pfam" id="PF26147">
    <property type="entry name" value="AB_HYDROLASE_YMC0-YMC35"/>
    <property type="match status" value="1"/>
</dbReference>
<reference evidence="3 4" key="1">
    <citation type="journal article" date="2011" name="Cell">
        <title>Insight into structure and assembly of the nuclear pore complex by utilizing the genome of a eukaryotic thermophile.</title>
        <authorList>
            <person name="Amlacher S."/>
            <person name="Sarges P."/>
            <person name="Flemming D."/>
            <person name="van Noort V."/>
            <person name="Kunze R."/>
            <person name="Devos D.P."/>
            <person name="Arumugam M."/>
            <person name="Bork P."/>
            <person name="Hurt E."/>
        </authorList>
    </citation>
    <scope>NUCLEOTIDE SEQUENCE [LARGE SCALE GENOMIC DNA]</scope>
    <source>
        <strain evidence="4">DSM 1495 / CBS 144.50 / IMI 039719</strain>
    </source>
</reference>
<evidence type="ECO:0000256" key="1">
    <source>
        <dbReference type="SAM" id="MobiDB-lite"/>
    </source>
</evidence>
<dbReference type="InterPro" id="IPR058933">
    <property type="entry name" value="YMC020W-like_ab_hydrolase"/>
</dbReference>
<proteinExistence type="predicted"/>
<dbReference type="RefSeq" id="XP_006693137.1">
    <property type="nucleotide sequence ID" value="XM_006693074.1"/>
</dbReference>
<dbReference type="HOGENOM" id="CLU_010834_0_1_1"/>
<dbReference type="GeneID" id="18256717"/>
<feature type="compositionally biased region" description="Polar residues" evidence="1">
    <location>
        <begin position="240"/>
        <end position="258"/>
    </location>
</feature>
<evidence type="ECO:0000313" key="3">
    <source>
        <dbReference type="EMBL" id="EGS20841.1"/>
    </source>
</evidence>
<feature type="region of interest" description="Disordered" evidence="1">
    <location>
        <begin position="233"/>
        <end position="448"/>
    </location>
</feature>
<sequence>MGGTANPAGVADFSRLESKKTPDSMSIVDDATSPTTTLSKAPKEGGSVGKARIEQHSRDSSAPSVAEAVVNHENEAKAENGVTQLVSNNDDLPKTSPPADQQQPTESPAEAQPTSIVEPAPQKPASGWFSWLGWSSNPETTASKHEPVSEPSTQNIGDPAVVGANSSQTAAPEANKAEQCTVQATSQLERRDETPSQVSPQDHSQAPEQESTPMAPKSSWFWSWSYSYWAAPTPSATSAQAEQSPGTEQSQDTKQPQTVVPLLSPQEQPKDRVVEEHSTAKPSSETPAPRSRSGTTWAFWSRDTGSGLKKGAVQRGEQGQLAVMGESSETHPRIVNSVDVKGNEAPVKEPTLKAGQKDQQKDQKKEQKKDQHKDQQKDQQQAKVDASAPSQDVPKPATRETFKSSNKRGRVQSTEAVPDASIPVPPSPPKPDAAAQSVSSKAPSISIKPAPPNLLLPSFTSTYRLKESPSILKQIARLVLRTQSSSQRHVFITNNPPKIKKALAIGVHGLFPAQYLRAMLGQPTGTSIKFANNCADAIRRWVDSHGCSDCEIEKIALEGEGKIGERVTNLWKLLMNWVDLIRQADLVIFACHSQGVPVSMMLLAKLIELGIVKTARVGVCAMAGVSLGPFPDYRSSVGRLMGSAAELWEFSDPNSEVSKRLESAVKIVLAYGARVTYIGSMDDQLVPLESAIYAPAHHPYIFRAVFIDGRIHAPDFIAHLVGFALKLRNLGVSDHGLIRELSAPLAGSLYSGEGHSRLYEDPQLYDLAVAHALETTDISGGSPPCEFRPRAPGGLSNPNPYHLPWIMRGLLEEEFVKTELATEMRELVQQFDDWKPVTKALKDVKYRLEAVRSKL</sequence>